<feature type="compositionally biased region" description="Basic and acidic residues" evidence="1">
    <location>
        <begin position="113"/>
        <end position="128"/>
    </location>
</feature>
<accession>J0D895</accession>
<dbReference type="KEGG" id="adl:AURDEDRAFT_175518"/>
<evidence type="ECO:0000313" key="3">
    <source>
        <dbReference type="Proteomes" id="UP000006514"/>
    </source>
</evidence>
<evidence type="ECO:0000313" key="2">
    <source>
        <dbReference type="EMBL" id="EJD35425.1"/>
    </source>
</evidence>
<feature type="region of interest" description="Disordered" evidence="1">
    <location>
        <begin position="66"/>
        <end position="171"/>
    </location>
</feature>
<proteinExistence type="predicted"/>
<dbReference type="Proteomes" id="UP000006514">
    <property type="component" value="Unassembled WGS sequence"/>
</dbReference>
<gene>
    <name evidence="2" type="ORF">AURDEDRAFT_175518</name>
</gene>
<keyword evidence="3" id="KW-1185">Reference proteome</keyword>
<evidence type="ECO:0000256" key="1">
    <source>
        <dbReference type="SAM" id="MobiDB-lite"/>
    </source>
</evidence>
<feature type="compositionally biased region" description="Low complexity" evidence="1">
    <location>
        <begin position="100"/>
        <end position="112"/>
    </location>
</feature>
<sequence>MVRPTAVRRRAARQAIVLVALPVQRRLARSPAFEAGHARRRVAKLRYHHCLSRRCPPASSVSWAPHDGHAGAPIPRHSQHWAPCTSHPSLAPATPPSPSRPAESAPAWSRPAAVRDEKEASALAREPRGAAQTRPRAKPVASVPPGGRGLVAAPSSSLSLVHRGARERRTPTFSQKPAYRPIARAADGVRTPTARGRPTSRSGLRVIAILDPPACFFYQRPHCFHRACRSPRHPGAQQVAPIFLCALHKTWPTHARTIVSIQAATPDVPSPIATLPRRARALSKERLGPLGPSSKDTQSHARRLSAGKQSACIHNQQSAVCLREDEPDVAAIKVSFAENRPPRADHCEILSDNGSLFNEYRIDVFSATPFVITPRPSAWAWLEFPVHYSRVSPVYGQTLCLAALTIGSYPCRSHAAQPAQRRVVL</sequence>
<dbReference type="EMBL" id="JH687891">
    <property type="protein sequence ID" value="EJD35425.1"/>
    <property type="molecule type" value="Genomic_DNA"/>
</dbReference>
<organism evidence="2 3">
    <name type="scientific">Auricularia subglabra (strain TFB-10046 / SS5)</name>
    <name type="common">White-rot fungus</name>
    <name type="synonym">Auricularia delicata (strain TFB10046)</name>
    <dbReference type="NCBI Taxonomy" id="717982"/>
    <lineage>
        <taxon>Eukaryota</taxon>
        <taxon>Fungi</taxon>
        <taxon>Dikarya</taxon>
        <taxon>Basidiomycota</taxon>
        <taxon>Agaricomycotina</taxon>
        <taxon>Agaricomycetes</taxon>
        <taxon>Auriculariales</taxon>
        <taxon>Auriculariaceae</taxon>
        <taxon>Auricularia</taxon>
    </lineage>
</organism>
<reference evidence="3" key="1">
    <citation type="journal article" date="2012" name="Science">
        <title>The Paleozoic origin of enzymatic lignin decomposition reconstructed from 31 fungal genomes.</title>
        <authorList>
            <person name="Floudas D."/>
            <person name="Binder M."/>
            <person name="Riley R."/>
            <person name="Barry K."/>
            <person name="Blanchette R.A."/>
            <person name="Henrissat B."/>
            <person name="Martinez A.T."/>
            <person name="Otillar R."/>
            <person name="Spatafora J.W."/>
            <person name="Yadav J.S."/>
            <person name="Aerts A."/>
            <person name="Benoit I."/>
            <person name="Boyd A."/>
            <person name="Carlson A."/>
            <person name="Copeland A."/>
            <person name="Coutinho P.M."/>
            <person name="de Vries R.P."/>
            <person name="Ferreira P."/>
            <person name="Findley K."/>
            <person name="Foster B."/>
            <person name="Gaskell J."/>
            <person name="Glotzer D."/>
            <person name="Gorecki P."/>
            <person name="Heitman J."/>
            <person name="Hesse C."/>
            <person name="Hori C."/>
            <person name="Igarashi K."/>
            <person name="Jurgens J.A."/>
            <person name="Kallen N."/>
            <person name="Kersten P."/>
            <person name="Kohler A."/>
            <person name="Kuees U."/>
            <person name="Kumar T.K.A."/>
            <person name="Kuo A."/>
            <person name="LaButti K."/>
            <person name="Larrondo L.F."/>
            <person name="Lindquist E."/>
            <person name="Ling A."/>
            <person name="Lombard V."/>
            <person name="Lucas S."/>
            <person name="Lundell T."/>
            <person name="Martin R."/>
            <person name="McLaughlin D.J."/>
            <person name="Morgenstern I."/>
            <person name="Morin E."/>
            <person name="Murat C."/>
            <person name="Nagy L.G."/>
            <person name="Nolan M."/>
            <person name="Ohm R.A."/>
            <person name="Patyshakuliyeva A."/>
            <person name="Rokas A."/>
            <person name="Ruiz-Duenas F.J."/>
            <person name="Sabat G."/>
            <person name="Salamov A."/>
            <person name="Samejima M."/>
            <person name="Schmutz J."/>
            <person name="Slot J.C."/>
            <person name="St John F."/>
            <person name="Stenlid J."/>
            <person name="Sun H."/>
            <person name="Sun S."/>
            <person name="Syed K."/>
            <person name="Tsang A."/>
            <person name="Wiebenga A."/>
            <person name="Young D."/>
            <person name="Pisabarro A."/>
            <person name="Eastwood D.C."/>
            <person name="Martin F."/>
            <person name="Cullen D."/>
            <person name="Grigoriev I.V."/>
            <person name="Hibbett D.S."/>
        </authorList>
    </citation>
    <scope>NUCLEOTIDE SEQUENCE [LARGE SCALE GENOMIC DNA]</scope>
    <source>
        <strain evidence="3">TFB10046</strain>
    </source>
</reference>
<dbReference type="AlphaFoldDB" id="J0D895"/>
<dbReference type="InParanoid" id="J0D895"/>
<protein>
    <submittedName>
        <fullName evidence="2">Uncharacterized protein</fullName>
    </submittedName>
</protein>
<name>J0D895_AURST</name>